<name>Q5JQR9_ORYSJ</name>
<feature type="region of interest" description="Disordered" evidence="1">
    <location>
        <begin position="244"/>
        <end position="273"/>
    </location>
</feature>
<feature type="region of interest" description="Disordered" evidence="1">
    <location>
        <begin position="505"/>
        <end position="531"/>
    </location>
</feature>
<reference evidence="3" key="1">
    <citation type="journal article" date="2005" name="Nature">
        <title>The map-based sequence of the rice genome.</title>
        <authorList>
            <consortium name="International rice genome sequencing project (IRGSP)"/>
            <person name="Matsumoto T."/>
            <person name="Wu J."/>
            <person name="Kanamori H."/>
            <person name="Katayose Y."/>
            <person name="Fujisawa M."/>
            <person name="Namiki N."/>
            <person name="Mizuno H."/>
            <person name="Yamamoto K."/>
            <person name="Antonio B.A."/>
            <person name="Baba T."/>
            <person name="Sakata K."/>
            <person name="Nagamura Y."/>
            <person name="Aoki H."/>
            <person name="Arikawa K."/>
            <person name="Arita K."/>
            <person name="Bito T."/>
            <person name="Chiden Y."/>
            <person name="Fujitsuka N."/>
            <person name="Fukunaka R."/>
            <person name="Hamada M."/>
            <person name="Harada C."/>
            <person name="Hayashi A."/>
            <person name="Hijishita S."/>
            <person name="Honda M."/>
            <person name="Hosokawa S."/>
            <person name="Ichikawa Y."/>
            <person name="Idonuma A."/>
            <person name="Iijima M."/>
            <person name="Ikeda M."/>
            <person name="Ikeno M."/>
            <person name="Ito K."/>
            <person name="Ito S."/>
            <person name="Ito T."/>
            <person name="Ito Y."/>
            <person name="Ito Y."/>
            <person name="Iwabuchi A."/>
            <person name="Kamiya K."/>
            <person name="Karasawa W."/>
            <person name="Kurita K."/>
            <person name="Katagiri S."/>
            <person name="Kikuta A."/>
            <person name="Kobayashi H."/>
            <person name="Kobayashi N."/>
            <person name="Machita K."/>
            <person name="Maehara T."/>
            <person name="Masukawa M."/>
            <person name="Mizubayashi T."/>
            <person name="Mukai Y."/>
            <person name="Nagasaki H."/>
            <person name="Nagata Y."/>
            <person name="Naito S."/>
            <person name="Nakashima M."/>
            <person name="Nakama Y."/>
            <person name="Nakamichi Y."/>
            <person name="Nakamura M."/>
            <person name="Meguro A."/>
            <person name="Negishi M."/>
            <person name="Ohta I."/>
            <person name="Ohta T."/>
            <person name="Okamoto M."/>
            <person name="Ono N."/>
            <person name="Saji S."/>
            <person name="Sakaguchi M."/>
            <person name="Sakai K."/>
            <person name="Shibata M."/>
            <person name="Shimokawa T."/>
            <person name="Song J."/>
            <person name="Takazaki Y."/>
            <person name="Terasawa K."/>
            <person name="Tsugane M."/>
            <person name="Tsuji K."/>
            <person name="Ueda S."/>
            <person name="Waki K."/>
            <person name="Yamagata H."/>
            <person name="Yamamoto M."/>
            <person name="Yamamoto S."/>
            <person name="Yamane H."/>
            <person name="Yoshiki S."/>
            <person name="Yoshihara R."/>
            <person name="Yukawa K."/>
            <person name="Zhong H."/>
            <person name="Yano M."/>
            <person name="Yuan Q."/>
            <person name="Ouyang S."/>
            <person name="Liu J."/>
            <person name="Jones K.M."/>
            <person name="Gansberger K."/>
            <person name="Moffat K."/>
            <person name="Hill J."/>
            <person name="Bera J."/>
            <person name="Fadrosh D."/>
            <person name="Jin S."/>
            <person name="Johri S."/>
            <person name="Kim M."/>
            <person name="Overton L."/>
            <person name="Reardon M."/>
            <person name="Tsitrin T."/>
            <person name="Vuong H."/>
            <person name="Weaver B."/>
            <person name="Ciecko A."/>
            <person name="Tallon L."/>
            <person name="Jackson J."/>
            <person name="Pai G."/>
            <person name="Aken S.V."/>
            <person name="Utterback T."/>
            <person name="Reidmuller S."/>
            <person name="Feldblyum T."/>
            <person name="Hsiao J."/>
            <person name="Zismann V."/>
            <person name="Iobst S."/>
            <person name="de Vazeille A.R."/>
            <person name="Buell C.R."/>
            <person name="Ying K."/>
            <person name="Li Y."/>
            <person name="Lu T."/>
            <person name="Huang Y."/>
            <person name="Zhao Q."/>
            <person name="Feng Q."/>
            <person name="Zhang L."/>
            <person name="Zhu J."/>
            <person name="Weng Q."/>
            <person name="Mu J."/>
            <person name="Lu Y."/>
            <person name="Fan D."/>
            <person name="Liu Y."/>
            <person name="Guan J."/>
            <person name="Zhang Y."/>
            <person name="Yu S."/>
            <person name="Liu X."/>
            <person name="Zhang Y."/>
            <person name="Hong G."/>
            <person name="Han B."/>
            <person name="Choisne N."/>
            <person name="Demange N."/>
            <person name="Orjeda G."/>
            <person name="Samain S."/>
            <person name="Cattolico L."/>
            <person name="Pelletier E."/>
            <person name="Couloux A."/>
            <person name="Segurens B."/>
            <person name="Wincker P."/>
            <person name="D'Hont A."/>
            <person name="Scarpelli C."/>
            <person name="Weissenbach J."/>
            <person name="Salanoubat M."/>
            <person name="Quetier F."/>
            <person name="Yu Y."/>
            <person name="Kim H.R."/>
            <person name="Rambo T."/>
            <person name="Currie J."/>
            <person name="Collura K."/>
            <person name="Luo M."/>
            <person name="Yang T."/>
            <person name="Ammiraju J.S.S."/>
            <person name="Engler F."/>
            <person name="Soderlund C."/>
            <person name="Wing R.A."/>
            <person name="Palmer L.E."/>
            <person name="de la Bastide M."/>
            <person name="Spiegel L."/>
            <person name="Nascimento L."/>
            <person name="Zutavern T."/>
            <person name="O'Shaughnessy A."/>
            <person name="Dike S."/>
            <person name="Dedhia N."/>
            <person name="Preston R."/>
            <person name="Balija V."/>
            <person name="McCombie W.R."/>
            <person name="Chow T."/>
            <person name="Chen H."/>
            <person name="Chung M."/>
            <person name="Chen C."/>
            <person name="Shaw J."/>
            <person name="Wu H."/>
            <person name="Hsiao K."/>
            <person name="Chao Y."/>
            <person name="Chu M."/>
            <person name="Cheng C."/>
            <person name="Hour A."/>
            <person name="Lee P."/>
            <person name="Lin S."/>
            <person name="Lin Y."/>
            <person name="Liou J."/>
            <person name="Liu S."/>
            <person name="Hsing Y."/>
            <person name="Raghuvanshi S."/>
            <person name="Mohanty A."/>
            <person name="Bharti A.K."/>
            <person name="Gaur A."/>
            <person name="Gupta V."/>
            <person name="Kumar D."/>
            <person name="Ravi V."/>
            <person name="Vij S."/>
            <person name="Kapur A."/>
            <person name="Khurana P."/>
            <person name="Khurana P."/>
            <person name="Khurana J.P."/>
            <person name="Tyagi A.K."/>
            <person name="Gaikwad K."/>
            <person name="Singh A."/>
            <person name="Dalal V."/>
            <person name="Srivastava S."/>
            <person name="Dixit A."/>
            <person name="Pal A.K."/>
            <person name="Ghazi I.A."/>
            <person name="Yadav M."/>
            <person name="Pandit A."/>
            <person name="Bhargava A."/>
            <person name="Sureshbabu K."/>
            <person name="Batra K."/>
            <person name="Sharma T.R."/>
            <person name="Mohapatra T."/>
            <person name="Singh N.K."/>
            <person name="Messing J."/>
            <person name="Nelson A.B."/>
            <person name="Fuks G."/>
            <person name="Kavchok S."/>
            <person name="Keizer G."/>
            <person name="Linton E."/>
            <person name="Llaca V."/>
            <person name="Song R."/>
            <person name="Tanyolac B."/>
            <person name="Young S."/>
            <person name="Ho-Il K."/>
            <person name="Hahn J.H."/>
            <person name="Sangsakoo G."/>
            <person name="Vanavichit A."/>
            <person name="de Mattos Luiz.A.T."/>
            <person name="Zimmer P.D."/>
            <person name="Malone G."/>
            <person name="Dellagostin O."/>
            <person name="de Oliveira A.C."/>
            <person name="Bevan M."/>
            <person name="Bancroft I."/>
            <person name="Minx P."/>
            <person name="Cordum H."/>
            <person name="Wilson R."/>
            <person name="Cheng Z."/>
            <person name="Jin W."/>
            <person name="Jiang J."/>
            <person name="Leong S.A."/>
            <person name="Iwama H."/>
            <person name="Gojobori T."/>
            <person name="Itoh T."/>
            <person name="Niimura Y."/>
            <person name="Fujii Y."/>
            <person name="Habara T."/>
            <person name="Sakai H."/>
            <person name="Sato Y."/>
            <person name="Wilson G."/>
            <person name="Kumar K."/>
            <person name="McCouch S."/>
            <person name="Juretic N."/>
            <person name="Hoen D."/>
            <person name="Wright S."/>
            <person name="Bruskiewich R."/>
            <person name="Bureau T."/>
            <person name="Miyao A."/>
            <person name="Hirochika H."/>
            <person name="Nishikawa T."/>
            <person name="Kadowaki K."/>
            <person name="Sugiura M."/>
            <person name="Burr B."/>
            <person name="Sasaki T."/>
        </authorList>
    </citation>
    <scope>NUCLEOTIDE SEQUENCE [LARGE SCALE GENOMIC DNA]</scope>
    <source>
        <strain evidence="3">cv. Nipponbare</strain>
    </source>
</reference>
<organism evidence="2 3">
    <name type="scientific">Oryza sativa subsp. japonica</name>
    <name type="common">Rice</name>
    <dbReference type="NCBI Taxonomy" id="39947"/>
    <lineage>
        <taxon>Eukaryota</taxon>
        <taxon>Viridiplantae</taxon>
        <taxon>Streptophyta</taxon>
        <taxon>Embryophyta</taxon>
        <taxon>Tracheophyta</taxon>
        <taxon>Spermatophyta</taxon>
        <taxon>Magnoliopsida</taxon>
        <taxon>Liliopsida</taxon>
        <taxon>Poales</taxon>
        <taxon>Poaceae</taxon>
        <taxon>BOP clade</taxon>
        <taxon>Oryzoideae</taxon>
        <taxon>Oryzeae</taxon>
        <taxon>Oryzinae</taxon>
        <taxon>Oryza</taxon>
        <taxon>Oryza sativa</taxon>
    </lineage>
</organism>
<evidence type="ECO:0000313" key="2">
    <source>
        <dbReference type="EMBL" id="CAI44650.1"/>
    </source>
</evidence>
<feature type="compositionally biased region" description="Polar residues" evidence="1">
    <location>
        <begin position="763"/>
        <end position="790"/>
    </location>
</feature>
<feature type="region of interest" description="Disordered" evidence="1">
    <location>
        <begin position="721"/>
        <end position="824"/>
    </location>
</feature>
<feature type="compositionally biased region" description="Low complexity" evidence="1">
    <location>
        <begin position="799"/>
        <end position="808"/>
    </location>
</feature>
<reference evidence="3" key="2">
    <citation type="journal article" date="2008" name="Nucleic Acids Res.">
        <title>The rice annotation project database (RAP-DB): 2008 update.</title>
        <authorList>
            <consortium name="The rice annotation project (RAP)"/>
        </authorList>
    </citation>
    <scope>GENOME REANNOTATION</scope>
    <source>
        <strain evidence="3">cv. Nipponbare</strain>
    </source>
</reference>
<protein>
    <submittedName>
        <fullName evidence="2">OSJNba0093F12.23 protein</fullName>
    </submittedName>
</protein>
<evidence type="ECO:0000313" key="3">
    <source>
        <dbReference type="Proteomes" id="UP000000763"/>
    </source>
</evidence>
<dbReference type="PANTHER" id="PTHR33697:SF6">
    <property type="entry name" value="PWWP DOMAIN-CONTAINING PROTEIN"/>
    <property type="match status" value="1"/>
</dbReference>
<feature type="region of interest" description="Disordered" evidence="1">
    <location>
        <begin position="165"/>
        <end position="226"/>
    </location>
</feature>
<dbReference type="Proteomes" id="UP000000763">
    <property type="component" value="Chromosome 4"/>
</dbReference>
<evidence type="ECO:0000256" key="1">
    <source>
        <dbReference type="SAM" id="MobiDB-lite"/>
    </source>
</evidence>
<feature type="compositionally biased region" description="Polar residues" evidence="1">
    <location>
        <begin position="165"/>
        <end position="192"/>
    </location>
</feature>
<feature type="compositionally biased region" description="Basic residues" evidence="1">
    <location>
        <begin position="505"/>
        <end position="518"/>
    </location>
</feature>
<feature type="compositionally biased region" description="Basic residues" evidence="1">
    <location>
        <begin position="197"/>
        <end position="206"/>
    </location>
</feature>
<feature type="region of interest" description="Disordered" evidence="1">
    <location>
        <begin position="1"/>
        <end position="22"/>
    </location>
</feature>
<sequence>MGRQLGQVEEEEAGGEGEGCGEAETRHHRLLAGDHRVGAATERVMVAREDTRARRAPGVSATFYFIHGDSKKYPSICDWYNLEKSKRVKAFRCGEFDACIEKALTSRGTPVKRREKYARREDAILHALELERKQLASKYQNQGFRSDDISSVPFADMRREFDNSSTEYYSRNNTQKPQFPLGNSASQQCKDLSSTRYKSKKSKKRKGDSSNLPGKTKGLEQNFPYAGSKRDFSESLALEGAENTLSNRNNGSSHLGHMQAGPNLGSDGKNTPLTKKISEESVFEESLVKKHDRCRPLAQVVQSSLKLPHSFQRDDDSGPVLIEEGNDPLTTIYQAQQGWSTYMPNDSGETNNHGDIPPTQITSMGAHFETEGYLKQPDSFSAEQKISEFAEKQRSDSCERECSETETEDDAELLQSRIFMNSKSPGQIYMYYFSMLILYKGYAKRQSPGSDACDPYSIQASKKSRHVDGDVADDMVAFSTGIPQPNVLKEEDGSSELGVSQWHMKGKRNQRSALKRPMGKTDGNISLDRSNSSLKGSLYRVNESNPNMESTGASSHQYFGRSFYQTQELDYDYDNADLTNKARGHAEVRYYGKDYPPSLTPTRDLEQSYTSFNNTETYCKTSPPNKNGDQMSSLGRKACLEGASLYRQNYSSQLGYMGPMLFNVDLNVQAGYQGEHVPLVSLMSRLNGKAIVGHPIQIEILEDGSTDHLVLASDDFLEHSTSASPAWRTGRRTAMPRIPRSNSTRVTLDDGDDEGLWDMNPPFSRSSTPFNQQFRLSKRSNTSFRSPLSHRSQKKPSNSKKGSSSSQKVRALSSISIGKRHHREGRQAKLHNILGDLIKPEGAIPLVTCVPAKVVFSRIMEAVGRPSLSIAHRARVASPAIRDAQR</sequence>
<feature type="compositionally biased region" description="Polar residues" evidence="1">
    <location>
        <begin position="244"/>
        <end position="253"/>
    </location>
</feature>
<dbReference type="PANTHER" id="PTHR33697">
    <property type="entry name" value="T17B22.17 PROTEIN-RELATED"/>
    <property type="match status" value="1"/>
</dbReference>
<dbReference type="AlphaFoldDB" id="Q5JQR9"/>
<proteinExistence type="predicted"/>
<feature type="compositionally biased region" description="Acidic residues" evidence="1">
    <location>
        <begin position="8"/>
        <end position="21"/>
    </location>
</feature>
<dbReference type="EMBL" id="AL607004">
    <property type="protein sequence ID" value="CAI44650.1"/>
    <property type="molecule type" value="Genomic_DNA"/>
</dbReference>
<dbReference type="InterPro" id="IPR044679">
    <property type="entry name" value="PWWP2-like"/>
</dbReference>
<accession>Q5JQR9</accession>
<gene>
    <name evidence="2" type="primary">OSJNba0093F12.23</name>
</gene>